<dbReference type="InterPro" id="IPR019546">
    <property type="entry name" value="TAT_signal_bac_arc"/>
</dbReference>
<gene>
    <name evidence="3" type="ORF">CLV32_4320</name>
</gene>
<feature type="signal peptide" evidence="1">
    <location>
        <begin position="1"/>
        <end position="29"/>
    </location>
</feature>
<dbReference type="RefSeq" id="WP_317130281.1">
    <property type="nucleotide sequence ID" value="NZ_SNWM01000006.1"/>
</dbReference>
<comment type="caution">
    <text evidence="3">The sequence shown here is derived from an EMBL/GenBank/DDBJ whole genome shotgun (WGS) entry which is preliminary data.</text>
</comment>
<protein>
    <submittedName>
        <fullName evidence="3">Secreted protein</fullName>
    </submittedName>
</protein>
<dbReference type="InterPro" id="IPR050312">
    <property type="entry name" value="IolE/XylAMocC-like"/>
</dbReference>
<dbReference type="SUPFAM" id="SSF51658">
    <property type="entry name" value="Xylose isomerase-like"/>
    <property type="match status" value="1"/>
</dbReference>
<keyword evidence="4" id="KW-1185">Reference proteome</keyword>
<evidence type="ECO:0000313" key="3">
    <source>
        <dbReference type="EMBL" id="TDO19696.1"/>
    </source>
</evidence>
<dbReference type="AlphaFoldDB" id="A0A4R6IDD6"/>
<sequence>MMMNSRRTFIKQTGMAAAAALLLPSFTYAKAPKVVGLQLYSLRAQLPADVRGVIAKVGAAGYKEVETFGYSAKNKYWGLDPMAFKNLLIENGLKAPSGHYSVDELMTSGKTDELKGFIEAASAIGSEYLTVPYLAEPWRQSADDYKKIAAKLNQAAELCKASGLKLAYHNHDFEFKPWGDTTGYEILLKETDPKMVAFELDLYWAVRSGNDPAKLFAAHPGRFPMWHVKDMDKANNKINTEVGTGTIDFKTIFKSAKVAGLKYAIMEQENFSLDPYVSIKQSADYIKAQLL</sequence>
<organism evidence="3 4">
    <name type="scientific">Pedobacter duraquae</name>
    <dbReference type="NCBI Taxonomy" id="425511"/>
    <lineage>
        <taxon>Bacteria</taxon>
        <taxon>Pseudomonadati</taxon>
        <taxon>Bacteroidota</taxon>
        <taxon>Sphingobacteriia</taxon>
        <taxon>Sphingobacteriales</taxon>
        <taxon>Sphingobacteriaceae</taxon>
        <taxon>Pedobacter</taxon>
    </lineage>
</organism>
<dbReference type="Pfam" id="PF01261">
    <property type="entry name" value="AP_endonuc_2"/>
    <property type="match status" value="1"/>
</dbReference>
<dbReference type="PANTHER" id="PTHR12110">
    <property type="entry name" value="HYDROXYPYRUVATE ISOMERASE"/>
    <property type="match status" value="1"/>
</dbReference>
<feature type="chain" id="PRO_5020878674" evidence="1">
    <location>
        <begin position="30"/>
        <end position="291"/>
    </location>
</feature>
<evidence type="ECO:0000256" key="1">
    <source>
        <dbReference type="SAM" id="SignalP"/>
    </source>
</evidence>
<evidence type="ECO:0000259" key="2">
    <source>
        <dbReference type="Pfam" id="PF01261"/>
    </source>
</evidence>
<dbReference type="EMBL" id="SNWM01000006">
    <property type="protein sequence ID" value="TDO19696.1"/>
    <property type="molecule type" value="Genomic_DNA"/>
</dbReference>
<evidence type="ECO:0000313" key="4">
    <source>
        <dbReference type="Proteomes" id="UP000295499"/>
    </source>
</evidence>
<dbReference type="NCBIfam" id="TIGR01409">
    <property type="entry name" value="TAT_signal_seq"/>
    <property type="match status" value="1"/>
</dbReference>
<accession>A0A4R6IDD6</accession>
<reference evidence="3 4" key="1">
    <citation type="submission" date="2019-03" db="EMBL/GenBank/DDBJ databases">
        <title>Genomic Encyclopedia of Archaeal and Bacterial Type Strains, Phase II (KMG-II): from individual species to whole genera.</title>
        <authorList>
            <person name="Goeker M."/>
        </authorList>
    </citation>
    <scope>NUCLEOTIDE SEQUENCE [LARGE SCALE GENOMIC DNA]</scope>
    <source>
        <strain evidence="3 4">DSM 19034</strain>
    </source>
</reference>
<dbReference type="InterPro" id="IPR036237">
    <property type="entry name" value="Xyl_isomerase-like_sf"/>
</dbReference>
<dbReference type="InterPro" id="IPR013022">
    <property type="entry name" value="Xyl_isomerase-like_TIM-brl"/>
</dbReference>
<keyword evidence="1" id="KW-0732">Signal</keyword>
<proteinExistence type="predicted"/>
<dbReference type="Proteomes" id="UP000295499">
    <property type="component" value="Unassembled WGS sequence"/>
</dbReference>
<feature type="domain" description="Xylose isomerase-like TIM barrel" evidence="2">
    <location>
        <begin position="55"/>
        <end position="288"/>
    </location>
</feature>
<dbReference type="Gene3D" id="3.20.20.150">
    <property type="entry name" value="Divalent-metal-dependent TIM barrel enzymes"/>
    <property type="match status" value="1"/>
</dbReference>
<dbReference type="PANTHER" id="PTHR12110:SF41">
    <property type="entry name" value="INOSOSE DEHYDRATASE"/>
    <property type="match status" value="1"/>
</dbReference>
<dbReference type="InterPro" id="IPR006311">
    <property type="entry name" value="TAT_signal"/>
</dbReference>
<dbReference type="PROSITE" id="PS51318">
    <property type="entry name" value="TAT"/>
    <property type="match status" value="1"/>
</dbReference>
<name>A0A4R6IDD6_9SPHI</name>